<name>A0A6G9AAC1_9BRAD</name>
<accession>A0A6G9AAC1</accession>
<evidence type="ECO:0000256" key="1">
    <source>
        <dbReference type="SAM" id="MobiDB-lite"/>
    </source>
</evidence>
<sequence length="180" mass="19333">MPIFRYFVFVGGALLALLFAANFVYPAVPVAQAVATASNDQPLIRIRSDRHLPERVVLDTSQPTIAAPAVKTAAVVSPQPPVQDSTSAALAEISAKARVRDTFAQFTPPLRTDTAATGKPEARPQAAQAQISQGRVSTQASPVQAQPKRKVARTRPAPQQGRPMMLVAQQPHFGLFDTTW</sequence>
<feature type="region of interest" description="Disordered" evidence="1">
    <location>
        <begin position="112"/>
        <end position="160"/>
    </location>
</feature>
<protein>
    <submittedName>
        <fullName evidence="2">Uncharacterized protein</fullName>
    </submittedName>
</protein>
<gene>
    <name evidence="2" type="ORF">HAV00_24625</name>
</gene>
<dbReference type="Proteomes" id="UP000500895">
    <property type="component" value="Chromosome"/>
</dbReference>
<dbReference type="EMBL" id="CP050066">
    <property type="protein sequence ID" value="QIP09245.1"/>
    <property type="molecule type" value="Genomic_DNA"/>
</dbReference>
<proteinExistence type="predicted"/>
<dbReference type="RefSeq" id="WP_166469026.1">
    <property type="nucleotide sequence ID" value="NZ_CP050066.2"/>
</dbReference>
<evidence type="ECO:0000313" key="2">
    <source>
        <dbReference type="EMBL" id="QIP09245.1"/>
    </source>
</evidence>
<feature type="compositionally biased region" description="Polar residues" evidence="1">
    <location>
        <begin position="127"/>
        <end position="144"/>
    </location>
</feature>
<organism evidence="2 3">
    <name type="scientific">Bradyrhizobium symbiodeficiens</name>
    <dbReference type="NCBI Taxonomy" id="1404367"/>
    <lineage>
        <taxon>Bacteria</taxon>
        <taxon>Pseudomonadati</taxon>
        <taxon>Pseudomonadota</taxon>
        <taxon>Alphaproteobacteria</taxon>
        <taxon>Hyphomicrobiales</taxon>
        <taxon>Nitrobacteraceae</taxon>
        <taxon>Bradyrhizobium</taxon>
    </lineage>
</organism>
<reference evidence="2 3" key="1">
    <citation type="journal article" date="2020" name="Int. J. Syst. Evol. Microbiol.">
        <title>Description and complete genome sequences of Bradyrhizobium symbiodeficiens sp. nov., a non-symbiotic bacterium associated with legumes native to Canada.</title>
        <authorList>
            <person name="Bromfield E.S.P."/>
            <person name="Cloutier S."/>
            <person name="Nguyen H.D.T."/>
        </authorList>
    </citation>
    <scope>NUCLEOTIDE SEQUENCE [LARGE SCALE GENOMIC DNA]</scope>
    <source>
        <strain evidence="2 3">101S1MB</strain>
    </source>
</reference>
<evidence type="ECO:0000313" key="3">
    <source>
        <dbReference type="Proteomes" id="UP000500895"/>
    </source>
</evidence>
<dbReference type="AlphaFoldDB" id="A0A6G9AAC1"/>